<keyword evidence="8" id="KW-0067">ATP-binding</keyword>
<comment type="caution">
    <text evidence="15">The sequence shown here is derived from an EMBL/GenBank/DDBJ whole genome shotgun (WGS) entry which is preliminary data.</text>
</comment>
<evidence type="ECO:0000256" key="1">
    <source>
        <dbReference type="ARBA" id="ARBA00005017"/>
    </source>
</evidence>
<evidence type="ECO:0000313" key="15">
    <source>
        <dbReference type="EMBL" id="GMM33648.1"/>
    </source>
</evidence>
<dbReference type="GeneID" id="90071627"/>
<dbReference type="GO" id="GO:0006696">
    <property type="term" value="P:ergosterol biosynthetic process"/>
    <property type="evidence" value="ECO:0007669"/>
    <property type="project" value="TreeGrafter"/>
</dbReference>
<keyword evidence="10 13" id="KW-0443">Lipid metabolism</keyword>
<gene>
    <name evidence="15" type="ORF">DASC09_009730</name>
</gene>
<sequence>MKCFSAPGKALLAGGYLVLDPKYKAYVVALSTRMHSVTEGEPVAAAPNTSRIIVDSPQFLGGTWSYDFPVPFVGTLQDTSASRNPFLLSTIETILGYVEPESHATIKITIFSDPGYHSQNDAMVKESNGKRFLYHKDTISNVPKTGLGSSAGLVTVLTSGLLSYYKPELDLFSEIGLRTVHNLAQISHCAAQGKVGSGFDVAAATYGSIIYQRFDPEIINGLIKYKEEVFSSSPTEYSKKLQSVVNCKWEMIIQKCDLPPQVRILMGDVNNGSETPKLVSKVLKWRKENPEEAGNLYHDLNFYNMKLVSELLTLTQISIENPERYEADLISFVDDYSLIQLKHLIKMSGSSSNFPDSLKPLLDIIESVSSIRGGLQSLTKKTGADIEPMEQTILLDNCFALPGVLGGVVPGAGGYDAICLLCSEKAIPKILKLTAAKDAEELNHIKHELESSSIHRQQEFSNVDLDCFDPSLFKSVTWLDLHEENTGLVKEDPLHYVELLN</sequence>
<dbReference type="Pfam" id="PF00288">
    <property type="entry name" value="GHMP_kinases_N"/>
    <property type="match status" value="1"/>
</dbReference>
<keyword evidence="6" id="KW-0547">Nucleotide-binding</keyword>
<dbReference type="PANTHER" id="PTHR31814:SF2">
    <property type="entry name" value="PHOSPHOMEVALONATE KINASE"/>
    <property type="match status" value="1"/>
</dbReference>
<dbReference type="PROSITE" id="PS00627">
    <property type="entry name" value="GHMP_KINASES_ATP"/>
    <property type="match status" value="1"/>
</dbReference>
<dbReference type="InterPro" id="IPR006203">
    <property type="entry name" value="GHMP_knse_ATP-bd_CS"/>
</dbReference>
<dbReference type="InterPro" id="IPR006204">
    <property type="entry name" value="GHMP_kinase_N_dom"/>
</dbReference>
<organism evidence="15 16">
    <name type="scientific">Saccharomycopsis crataegensis</name>
    <dbReference type="NCBI Taxonomy" id="43959"/>
    <lineage>
        <taxon>Eukaryota</taxon>
        <taxon>Fungi</taxon>
        <taxon>Dikarya</taxon>
        <taxon>Ascomycota</taxon>
        <taxon>Saccharomycotina</taxon>
        <taxon>Saccharomycetes</taxon>
        <taxon>Saccharomycopsidaceae</taxon>
        <taxon>Saccharomycopsis</taxon>
    </lineage>
</organism>
<keyword evidence="11 13" id="KW-0753">Steroid metabolism</keyword>
<accession>A0AAV5QFN7</accession>
<feature type="domain" description="GHMP kinase N-terminal" evidence="14">
    <location>
        <begin position="137"/>
        <end position="207"/>
    </location>
</feature>
<evidence type="ECO:0000256" key="8">
    <source>
        <dbReference type="ARBA" id="ARBA00022840"/>
    </source>
</evidence>
<evidence type="ECO:0000256" key="9">
    <source>
        <dbReference type="ARBA" id="ARBA00022955"/>
    </source>
</evidence>
<dbReference type="Proteomes" id="UP001360560">
    <property type="component" value="Unassembled WGS sequence"/>
</dbReference>
<keyword evidence="4 13" id="KW-0444">Lipid biosynthesis</keyword>
<dbReference type="GO" id="GO:0010142">
    <property type="term" value="P:farnesyl diphosphate biosynthetic process, mevalonate pathway"/>
    <property type="evidence" value="ECO:0007669"/>
    <property type="project" value="TreeGrafter"/>
</dbReference>
<evidence type="ECO:0000256" key="7">
    <source>
        <dbReference type="ARBA" id="ARBA00022777"/>
    </source>
</evidence>
<keyword evidence="16" id="KW-1185">Reference proteome</keyword>
<keyword evidence="9 13" id="KW-0752">Steroid biosynthesis</keyword>
<dbReference type="PANTHER" id="PTHR31814">
    <property type="match status" value="1"/>
</dbReference>
<name>A0AAV5QFN7_9ASCO</name>
<evidence type="ECO:0000256" key="6">
    <source>
        <dbReference type="ARBA" id="ARBA00022741"/>
    </source>
</evidence>
<dbReference type="AlphaFoldDB" id="A0AAV5QFN7"/>
<evidence type="ECO:0000256" key="12">
    <source>
        <dbReference type="ARBA" id="ARBA00029326"/>
    </source>
</evidence>
<evidence type="ECO:0000259" key="14">
    <source>
        <dbReference type="Pfam" id="PF00288"/>
    </source>
</evidence>
<evidence type="ECO:0000256" key="11">
    <source>
        <dbReference type="ARBA" id="ARBA00023221"/>
    </source>
</evidence>
<proteinExistence type="inferred from homology"/>
<dbReference type="PIRSF" id="PIRSF017288">
    <property type="entry name" value="PMK_GHMP_euk"/>
    <property type="match status" value="1"/>
</dbReference>
<evidence type="ECO:0000313" key="16">
    <source>
        <dbReference type="Proteomes" id="UP001360560"/>
    </source>
</evidence>
<dbReference type="GO" id="GO:0019287">
    <property type="term" value="P:isopentenyl diphosphate biosynthetic process, mevalonate pathway"/>
    <property type="evidence" value="ECO:0007669"/>
    <property type="project" value="UniProtKB-UniRule"/>
</dbReference>
<dbReference type="Gene3D" id="3.30.230.10">
    <property type="match status" value="1"/>
</dbReference>
<dbReference type="InterPro" id="IPR016005">
    <property type="entry name" value="Erg8"/>
</dbReference>
<keyword evidence="7 13" id="KW-0418">Kinase</keyword>
<dbReference type="InterPro" id="IPR014721">
    <property type="entry name" value="Ribsml_uS5_D2-typ_fold_subgr"/>
</dbReference>
<evidence type="ECO:0000256" key="2">
    <source>
        <dbReference type="ARBA" id="ARBA00006495"/>
    </source>
</evidence>
<dbReference type="GO" id="GO:0005524">
    <property type="term" value="F:ATP binding"/>
    <property type="evidence" value="ECO:0007669"/>
    <property type="project" value="UniProtKB-UniRule"/>
</dbReference>
<evidence type="ECO:0000256" key="10">
    <source>
        <dbReference type="ARBA" id="ARBA00023098"/>
    </source>
</evidence>
<protein>
    <recommendedName>
        <fullName evidence="3 13">Phosphomevalonate kinase</fullName>
        <ecNumber evidence="3 13">2.7.4.2</ecNumber>
    </recommendedName>
</protein>
<dbReference type="SUPFAM" id="SSF54211">
    <property type="entry name" value="Ribosomal protein S5 domain 2-like"/>
    <property type="match status" value="1"/>
</dbReference>
<evidence type="ECO:0000256" key="13">
    <source>
        <dbReference type="PIRNR" id="PIRNR017288"/>
    </source>
</evidence>
<dbReference type="GO" id="GO:0005777">
    <property type="term" value="C:peroxisome"/>
    <property type="evidence" value="ECO:0007669"/>
    <property type="project" value="TreeGrafter"/>
</dbReference>
<evidence type="ECO:0000256" key="4">
    <source>
        <dbReference type="ARBA" id="ARBA00022516"/>
    </source>
</evidence>
<comment type="pathway">
    <text evidence="1 13">Isoprenoid biosynthesis; isopentenyl diphosphate biosynthesis via mevalonate pathway; isopentenyl diphosphate from (R)-mevalonate: step 2/3.</text>
</comment>
<reference evidence="15 16" key="1">
    <citation type="journal article" date="2023" name="Elife">
        <title>Identification of key yeast species and microbe-microbe interactions impacting larval growth of Drosophila in the wild.</title>
        <authorList>
            <person name="Mure A."/>
            <person name="Sugiura Y."/>
            <person name="Maeda R."/>
            <person name="Honda K."/>
            <person name="Sakurai N."/>
            <person name="Takahashi Y."/>
            <person name="Watada M."/>
            <person name="Katoh T."/>
            <person name="Gotoh A."/>
            <person name="Gotoh Y."/>
            <person name="Taniguchi I."/>
            <person name="Nakamura K."/>
            <person name="Hayashi T."/>
            <person name="Katayama T."/>
            <person name="Uemura T."/>
            <person name="Hattori Y."/>
        </authorList>
    </citation>
    <scope>NUCLEOTIDE SEQUENCE [LARGE SCALE GENOMIC DNA]</scope>
    <source>
        <strain evidence="15 16">SC-9</strain>
    </source>
</reference>
<dbReference type="EC" id="2.7.4.2" evidence="3 13"/>
<dbReference type="RefSeq" id="XP_064850648.1">
    <property type="nucleotide sequence ID" value="XM_064994576.1"/>
</dbReference>
<dbReference type="InterPro" id="IPR035102">
    <property type="entry name" value="Phosphomevalonate_kinase"/>
</dbReference>
<comment type="similarity">
    <text evidence="2 13">Belongs to the GHMP kinase family. Mevalonate kinase subfamily.</text>
</comment>
<comment type="catalytic activity">
    <reaction evidence="12">
        <text>(R)-5-phosphomevalonate + ATP = (R)-5-diphosphomevalonate + ADP</text>
        <dbReference type="Rhea" id="RHEA:16341"/>
        <dbReference type="ChEBI" id="CHEBI:30616"/>
        <dbReference type="ChEBI" id="CHEBI:57557"/>
        <dbReference type="ChEBI" id="CHEBI:58146"/>
        <dbReference type="ChEBI" id="CHEBI:456216"/>
        <dbReference type="EC" id="2.7.4.2"/>
    </reaction>
    <physiologicalReaction direction="left-to-right" evidence="12">
        <dbReference type="Rhea" id="RHEA:16342"/>
    </physiologicalReaction>
</comment>
<dbReference type="EMBL" id="BTFZ01000002">
    <property type="protein sequence ID" value="GMM33648.1"/>
    <property type="molecule type" value="Genomic_DNA"/>
</dbReference>
<keyword evidence="5 13" id="KW-0808">Transferase</keyword>
<dbReference type="GO" id="GO:0004631">
    <property type="term" value="F:phosphomevalonate kinase activity"/>
    <property type="evidence" value="ECO:0007669"/>
    <property type="project" value="UniProtKB-UniRule"/>
</dbReference>
<evidence type="ECO:0000256" key="3">
    <source>
        <dbReference type="ARBA" id="ARBA00012958"/>
    </source>
</evidence>
<evidence type="ECO:0000256" key="5">
    <source>
        <dbReference type="ARBA" id="ARBA00022679"/>
    </source>
</evidence>
<dbReference type="InterPro" id="IPR020568">
    <property type="entry name" value="Ribosomal_Su5_D2-typ_SF"/>
</dbReference>